<keyword evidence="9 15" id="KW-0326">Glycosidase</keyword>
<proteinExistence type="inferred from homology"/>
<protein>
    <recommendedName>
        <fullName evidence="13">galacturonan 1,4-alpha-galacturonidase</fullName>
        <ecNumber evidence="13">3.2.1.67</ecNumber>
    </recommendedName>
</protein>
<evidence type="ECO:0000256" key="2">
    <source>
        <dbReference type="ARBA" id="ARBA00008834"/>
    </source>
</evidence>
<evidence type="ECO:0000256" key="1">
    <source>
        <dbReference type="ARBA" id="ARBA00004613"/>
    </source>
</evidence>
<evidence type="ECO:0000256" key="11">
    <source>
        <dbReference type="ARBA" id="ARBA00023326"/>
    </source>
</evidence>
<evidence type="ECO:0000256" key="9">
    <source>
        <dbReference type="ARBA" id="ARBA00023295"/>
    </source>
</evidence>
<keyword evidence="8" id="KW-0119">Carbohydrate metabolism</keyword>
<dbReference type="GO" id="GO:0071555">
    <property type="term" value="P:cell wall organization"/>
    <property type="evidence" value="ECO:0007669"/>
    <property type="project" value="UniProtKB-KW"/>
</dbReference>
<dbReference type="GO" id="GO:0005576">
    <property type="term" value="C:extracellular region"/>
    <property type="evidence" value="ECO:0007669"/>
    <property type="project" value="UniProtKB-SubCell"/>
</dbReference>
<evidence type="ECO:0000256" key="14">
    <source>
        <dbReference type="ARBA" id="ARBA00048766"/>
    </source>
</evidence>
<dbReference type="EMBL" id="JADOXO010000106">
    <property type="protein sequence ID" value="KAF9813405.1"/>
    <property type="molecule type" value="Genomic_DNA"/>
</dbReference>
<dbReference type="PANTHER" id="PTHR31736">
    <property type="match status" value="1"/>
</dbReference>
<reference evidence="17" key="2">
    <citation type="journal article" name="Front. Microbiol.">
        <title>Degradative Capacity of Two Strains of Rhodonia placenta: From Phenotype to Genotype.</title>
        <authorList>
            <person name="Kolle M."/>
            <person name="Horta M.A.C."/>
            <person name="Nowrousian M."/>
            <person name="Ohm R.A."/>
            <person name="Benz J.P."/>
            <person name="Pilgard A."/>
        </authorList>
    </citation>
    <scope>NUCLEOTIDE SEQUENCE</scope>
    <source>
        <strain evidence="17">FPRL280</strain>
    </source>
</reference>
<evidence type="ECO:0000256" key="16">
    <source>
        <dbReference type="SAM" id="SignalP"/>
    </source>
</evidence>
<dbReference type="Proteomes" id="UP000639403">
    <property type="component" value="Unassembled WGS sequence"/>
</dbReference>
<comment type="similarity">
    <text evidence="2 15">Belongs to the glycosyl hydrolase 28 family.</text>
</comment>
<comment type="catalytic activity">
    <reaction evidence="14">
        <text>[(1-&gt;4)-alpha-D-galacturonosyl](n) + H2O = alpha-D-galacturonate + [(1-&gt;4)-alpha-D-galacturonosyl](n-1)</text>
        <dbReference type="Rhea" id="RHEA:14117"/>
        <dbReference type="Rhea" id="RHEA-COMP:14570"/>
        <dbReference type="Rhea" id="RHEA-COMP:14572"/>
        <dbReference type="ChEBI" id="CHEBI:15377"/>
        <dbReference type="ChEBI" id="CHEBI:58658"/>
        <dbReference type="ChEBI" id="CHEBI:140523"/>
        <dbReference type="EC" id="3.2.1.67"/>
    </reaction>
</comment>
<dbReference type="EC" id="3.2.1.67" evidence="13"/>
<evidence type="ECO:0000256" key="13">
    <source>
        <dbReference type="ARBA" id="ARBA00038933"/>
    </source>
</evidence>
<organism evidence="17 18">
    <name type="scientific">Rhodonia placenta</name>
    <dbReference type="NCBI Taxonomy" id="104341"/>
    <lineage>
        <taxon>Eukaryota</taxon>
        <taxon>Fungi</taxon>
        <taxon>Dikarya</taxon>
        <taxon>Basidiomycota</taxon>
        <taxon>Agaricomycotina</taxon>
        <taxon>Agaricomycetes</taxon>
        <taxon>Polyporales</taxon>
        <taxon>Adustoporiaceae</taxon>
        <taxon>Rhodonia</taxon>
    </lineage>
</organism>
<sequence>MLGVLCFLLCVVPRVIATYANSGIHTSANVCSLQPLGSGFDDTDQVEAAIAQCGHYGTTVFAPGEYNITRKLLWDLVESRVELHGYLNFKADLPYWMDPDHTYRVIVIQSQSSWFVITGRDFVVDAHNTGGIIGNGQYWWDWYGTSSRLGGDGRPVSLTLWHVLRGTIANFRIEGQPFWCNALSESQDVVYDGMYCNATNTNPEYFHDNLVPNTDGIDTFRSDNVSLLNFDMTLGDDCLAIKGNSTNIYARNITCHGGNGIAIGSLGQYSDLFDRVENVTLEDLRVSDVIENEELAHKLLQVLRIDPSIQPNMGAGVYFKSWTGTRIGFPPDDGGGGLGLVTNFVMRNVVLDNVTLPIELYQTSSGHPGDAPSRLQFSNLTFTNWTGTATGNTIVDFACSPAAPCPGMVFEDINVTPLNGEQPAYKCSNVINAYGLPGCSTVIQEQ</sequence>
<feature type="chain" id="PRO_5034898026" description="galacturonan 1,4-alpha-galacturonidase" evidence="16">
    <location>
        <begin position="18"/>
        <end position="446"/>
    </location>
</feature>
<evidence type="ECO:0000256" key="3">
    <source>
        <dbReference type="ARBA" id="ARBA00022525"/>
    </source>
</evidence>
<evidence type="ECO:0000256" key="8">
    <source>
        <dbReference type="ARBA" id="ARBA00023277"/>
    </source>
</evidence>
<dbReference type="InterPro" id="IPR012334">
    <property type="entry name" value="Pectin_lyas_fold"/>
</dbReference>
<keyword evidence="11" id="KW-0624">Polysaccharide degradation</keyword>
<dbReference type="GO" id="GO:0000272">
    <property type="term" value="P:polysaccharide catabolic process"/>
    <property type="evidence" value="ECO:0007669"/>
    <property type="project" value="UniProtKB-KW"/>
</dbReference>
<feature type="signal peptide" evidence="16">
    <location>
        <begin position="1"/>
        <end position="17"/>
    </location>
</feature>
<comment type="caution">
    <text evidence="17">The sequence shown here is derived from an EMBL/GenBank/DDBJ whole genome shotgun (WGS) entry which is preliminary data.</text>
</comment>
<dbReference type="PANTHER" id="PTHR31736:SF12">
    <property type="entry name" value="EXO-POLYGALACTURONASE, PUTATIVE-RELATED"/>
    <property type="match status" value="1"/>
</dbReference>
<gene>
    <name evidence="17" type="ORF">IEO21_05639</name>
</gene>
<dbReference type="Pfam" id="PF00295">
    <property type="entry name" value="Glyco_hydro_28"/>
    <property type="match status" value="2"/>
</dbReference>
<evidence type="ECO:0000256" key="15">
    <source>
        <dbReference type="RuleBase" id="RU361169"/>
    </source>
</evidence>
<keyword evidence="10" id="KW-0961">Cell wall biogenesis/degradation</keyword>
<dbReference type="AlphaFoldDB" id="A0A8H7P1J9"/>
<dbReference type="GO" id="GO:0047911">
    <property type="term" value="F:galacturan 1,4-alpha-galacturonidase activity"/>
    <property type="evidence" value="ECO:0007669"/>
    <property type="project" value="UniProtKB-EC"/>
</dbReference>
<dbReference type="SUPFAM" id="SSF51126">
    <property type="entry name" value="Pectin lyase-like"/>
    <property type="match status" value="1"/>
</dbReference>
<evidence type="ECO:0000256" key="4">
    <source>
        <dbReference type="ARBA" id="ARBA00022729"/>
    </source>
</evidence>
<comment type="subcellular location">
    <subcellularLocation>
        <location evidence="1">Secreted</location>
    </subcellularLocation>
</comment>
<dbReference type="InterPro" id="IPR011050">
    <property type="entry name" value="Pectin_lyase_fold/virulence"/>
</dbReference>
<keyword evidence="6" id="KW-1015">Disulfide bond</keyword>
<keyword evidence="7" id="KW-0325">Glycoprotein</keyword>
<evidence type="ECO:0000256" key="6">
    <source>
        <dbReference type="ARBA" id="ARBA00023157"/>
    </source>
</evidence>
<keyword evidence="4 16" id="KW-0732">Signal</keyword>
<keyword evidence="3" id="KW-0964">Secreted</keyword>
<dbReference type="GO" id="GO:0004650">
    <property type="term" value="F:polygalacturonase activity"/>
    <property type="evidence" value="ECO:0007669"/>
    <property type="project" value="InterPro"/>
</dbReference>
<evidence type="ECO:0000313" key="17">
    <source>
        <dbReference type="EMBL" id="KAF9813405.1"/>
    </source>
</evidence>
<evidence type="ECO:0000313" key="18">
    <source>
        <dbReference type="Proteomes" id="UP000639403"/>
    </source>
</evidence>
<evidence type="ECO:0000256" key="12">
    <source>
        <dbReference type="ARBA" id="ARBA00037312"/>
    </source>
</evidence>
<dbReference type="InterPro" id="IPR000743">
    <property type="entry name" value="Glyco_hydro_28"/>
</dbReference>
<accession>A0A8H7P1J9</accession>
<evidence type="ECO:0000256" key="5">
    <source>
        <dbReference type="ARBA" id="ARBA00022801"/>
    </source>
</evidence>
<dbReference type="Gene3D" id="2.160.20.10">
    <property type="entry name" value="Single-stranded right-handed beta-helix, Pectin lyase-like"/>
    <property type="match status" value="1"/>
</dbReference>
<evidence type="ECO:0000256" key="10">
    <source>
        <dbReference type="ARBA" id="ARBA00023316"/>
    </source>
</evidence>
<reference evidence="17" key="1">
    <citation type="submission" date="2020-11" db="EMBL/GenBank/DDBJ databases">
        <authorList>
            <person name="Koelle M."/>
            <person name="Horta M.A.C."/>
            <person name="Nowrousian M."/>
            <person name="Ohm R.A."/>
            <person name="Benz P."/>
            <person name="Pilgard A."/>
        </authorList>
    </citation>
    <scope>NUCLEOTIDE SEQUENCE</scope>
    <source>
        <strain evidence="17">FPRL280</strain>
    </source>
</reference>
<keyword evidence="5 15" id="KW-0378">Hydrolase</keyword>
<evidence type="ECO:0000256" key="7">
    <source>
        <dbReference type="ARBA" id="ARBA00023180"/>
    </source>
</evidence>
<name>A0A8H7P1J9_9APHY</name>
<comment type="function">
    <text evidence="12">Specific in hydrolyzing the terminal glycosidic bond of polygalacturonic acid and oligogalacturonates.</text>
</comment>